<keyword evidence="2" id="KW-1185">Reference proteome</keyword>
<dbReference type="Proteomes" id="UP001143910">
    <property type="component" value="Unassembled WGS sequence"/>
</dbReference>
<dbReference type="EMBL" id="JANJQO010000741">
    <property type="protein sequence ID" value="KAJ2975159.1"/>
    <property type="molecule type" value="Genomic_DNA"/>
</dbReference>
<proteinExistence type="predicted"/>
<comment type="caution">
    <text evidence="1">The sequence shown here is derived from an EMBL/GenBank/DDBJ whole genome shotgun (WGS) entry which is preliminary data.</text>
</comment>
<evidence type="ECO:0000313" key="1">
    <source>
        <dbReference type="EMBL" id="KAJ2975159.1"/>
    </source>
</evidence>
<accession>A0ACC1N9N3</accession>
<reference evidence="1" key="1">
    <citation type="submission" date="2022-08" db="EMBL/GenBank/DDBJ databases">
        <title>Genome Sequence of Lecanicillium fungicola.</title>
        <authorList>
            <person name="Buettner E."/>
        </authorList>
    </citation>
    <scope>NUCLEOTIDE SEQUENCE</scope>
    <source>
        <strain evidence="1">Babe33</strain>
    </source>
</reference>
<gene>
    <name evidence="1" type="ORF">NQ176_g5674</name>
</gene>
<evidence type="ECO:0000313" key="2">
    <source>
        <dbReference type="Proteomes" id="UP001143910"/>
    </source>
</evidence>
<sequence>MSATSSSYQLTETVGYSSGLPHTTSGSSRITTVPSHTNDEVLEASRATDSTAPDGGYGWAIVASGCLLMWWGVGTTYAWGVIQRTLVDQGLAGPAVVSFIGSLQAAMVSLCGLGNAWLLRYLGPQKTALTGVSLMGASGILSSFTTHSLGGLFVTAGIIFGLGQSFSFAVIAAVPAQYFNKKRGLANGIIMAGSGLGGAVISVALDPVIEKIGLPMAYRALGLTTLATGLPAAWIMKERTKLPRRKFVELELFKSVNFLLLCTATAIGTFPLYVPPFFLPLYANSLGLSSSTGASLVAGFTLSSGIGRVLCGFGCDLIGATNVLFLSLLLTAVSMLALWPASTTIGPLALFVVVNGLSNGGFFGTLPTMAGNIFGSARVGVVVGMIITFWVGGYLLGSPIAGYLLEAFGGTEKGLSAYRPAMFYGGSLSLFSALLVLIVKFRITKKIFAKV</sequence>
<organism evidence="1 2">
    <name type="scientific">Zarea fungicola</name>
    <dbReference type="NCBI Taxonomy" id="93591"/>
    <lineage>
        <taxon>Eukaryota</taxon>
        <taxon>Fungi</taxon>
        <taxon>Dikarya</taxon>
        <taxon>Ascomycota</taxon>
        <taxon>Pezizomycotina</taxon>
        <taxon>Sordariomycetes</taxon>
        <taxon>Hypocreomycetidae</taxon>
        <taxon>Hypocreales</taxon>
        <taxon>Cordycipitaceae</taxon>
        <taxon>Zarea</taxon>
    </lineage>
</organism>
<name>A0ACC1N9N3_9HYPO</name>
<protein>
    <submittedName>
        <fullName evidence="1">Uncharacterized protein</fullName>
    </submittedName>
</protein>